<name>A0A9N9MR49_9CUCU</name>
<keyword evidence="4" id="KW-0812">Transmembrane</keyword>
<feature type="compositionally biased region" description="Basic and acidic residues" evidence="3">
    <location>
        <begin position="269"/>
        <end position="284"/>
    </location>
</feature>
<organism evidence="6 7">
    <name type="scientific">Ceutorhynchus assimilis</name>
    <name type="common">cabbage seed weevil</name>
    <dbReference type="NCBI Taxonomy" id="467358"/>
    <lineage>
        <taxon>Eukaryota</taxon>
        <taxon>Metazoa</taxon>
        <taxon>Ecdysozoa</taxon>
        <taxon>Arthropoda</taxon>
        <taxon>Hexapoda</taxon>
        <taxon>Insecta</taxon>
        <taxon>Pterygota</taxon>
        <taxon>Neoptera</taxon>
        <taxon>Endopterygota</taxon>
        <taxon>Coleoptera</taxon>
        <taxon>Polyphaga</taxon>
        <taxon>Cucujiformia</taxon>
        <taxon>Curculionidae</taxon>
        <taxon>Ceutorhynchinae</taxon>
        <taxon>Ceutorhynchus</taxon>
    </lineage>
</organism>
<evidence type="ECO:0000256" key="4">
    <source>
        <dbReference type="SAM" id="Phobius"/>
    </source>
</evidence>
<feature type="domain" description="SH2" evidence="5">
    <location>
        <begin position="352"/>
        <end position="441"/>
    </location>
</feature>
<keyword evidence="7" id="KW-1185">Reference proteome</keyword>
<proteinExistence type="predicted"/>
<feature type="transmembrane region" description="Helical" evidence="4">
    <location>
        <begin position="12"/>
        <end position="29"/>
    </location>
</feature>
<evidence type="ECO:0000259" key="5">
    <source>
        <dbReference type="PROSITE" id="PS50001"/>
    </source>
</evidence>
<dbReference type="Proteomes" id="UP001152799">
    <property type="component" value="Chromosome 4"/>
</dbReference>
<dbReference type="Gene3D" id="3.30.505.10">
    <property type="entry name" value="SH2 domain"/>
    <property type="match status" value="1"/>
</dbReference>
<evidence type="ECO:0000256" key="2">
    <source>
        <dbReference type="SAM" id="Coils"/>
    </source>
</evidence>
<reference evidence="6" key="1">
    <citation type="submission" date="2022-01" db="EMBL/GenBank/DDBJ databases">
        <authorList>
            <person name="King R."/>
        </authorList>
    </citation>
    <scope>NUCLEOTIDE SEQUENCE</scope>
</reference>
<dbReference type="PROSITE" id="PS50001">
    <property type="entry name" value="SH2"/>
    <property type="match status" value="1"/>
</dbReference>
<dbReference type="PANTHER" id="PTHR14388:SF17">
    <property type="entry name" value="SH2 DOMAIN-CONTAINING PROTEIN"/>
    <property type="match status" value="1"/>
</dbReference>
<dbReference type="PRINTS" id="PR00401">
    <property type="entry name" value="SH2DOMAIN"/>
</dbReference>
<evidence type="ECO:0000313" key="7">
    <source>
        <dbReference type="Proteomes" id="UP001152799"/>
    </source>
</evidence>
<dbReference type="GO" id="GO:0005737">
    <property type="term" value="C:cytoplasm"/>
    <property type="evidence" value="ECO:0007669"/>
    <property type="project" value="TreeGrafter"/>
</dbReference>
<dbReference type="PANTHER" id="PTHR14388">
    <property type="entry name" value="T CELL-SPECIFIC ADAPTER PROTEIN TSAD"/>
    <property type="match status" value="1"/>
</dbReference>
<feature type="region of interest" description="Disordered" evidence="3">
    <location>
        <begin position="258"/>
        <end position="284"/>
    </location>
</feature>
<dbReference type="InterPro" id="IPR000980">
    <property type="entry name" value="SH2"/>
</dbReference>
<evidence type="ECO:0000313" key="6">
    <source>
        <dbReference type="EMBL" id="CAG9767371.1"/>
    </source>
</evidence>
<dbReference type="Pfam" id="PF00017">
    <property type="entry name" value="SH2"/>
    <property type="match status" value="1"/>
</dbReference>
<dbReference type="EMBL" id="OU892280">
    <property type="protein sequence ID" value="CAG9767371.1"/>
    <property type="molecule type" value="Genomic_DNA"/>
</dbReference>
<keyword evidence="2" id="KW-0175">Coiled coil</keyword>
<accession>A0A9N9MR49</accession>
<protein>
    <recommendedName>
        <fullName evidence="5">SH2 domain-containing protein</fullName>
    </recommendedName>
</protein>
<keyword evidence="1" id="KW-0727">SH2 domain</keyword>
<evidence type="ECO:0000256" key="3">
    <source>
        <dbReference type="SAM" id="MobiDB-lite"/>
    </source>
</evidence>
<keyword evidence="4" id="KW-0472">Membrane</keyword>
<dbReference type="AlphaFoldDB" id="A0A9N9MR49"/>
<dbReference type="OrthoDB" id="10003345at2759"/>
<dbReference type="SMART" id="SM00252">
    <property type="entry name" value="SH2"/>
    <property type="match status" value="1"/>
</dbReference>
<gene>
    <name evidence="6" type="ORF">CEUTPL_LOCUS7936</name>
</gene>
<keyword evidence="4" id="KW-1133">Transmembrane helix</keyword>
<sequence length="455" mass="53682">MISVLTKRDHNITRVIFVSSFYTIVQFIWNLQLILEFKMLQQILRDMYVDPEILAELDEQQKQTLFCKMREEQVRRWKSWNDKVVDEQPKTRTKKKKSVSFLKGVDGEPWVWVMGEHENDRSIEDILNEEAIEEARKIAEKETEQMRKQMEAQLSEYIDLSPKIEDLSPSKLDYEDDIDIYCSVDELREKINKKPAIPKKPSYQLNTYPNKNKLNLADSREVFQEISINTQVAQRVALWEKKLTEERTTEIFKRIRMKQEEADREAEEEEKKKDQVWREQERKAKEAEQQIREIARRARAEHRLTSDMDFDTNYATVNSGVPPGRQAVLDWYRQKEKCRLAGVDMANNIESWFHGLITRSQAEKLLLDQPYGTFLVRLSEKVWGYAISYRAHEKCKHYLVNASQKYSFCGNNQLEHDSLGDLVKYHFTQPLTGGEKLLQPCPRVDSSAIEELFGA</sequence>
<dbReference type="SUPFAM" id="SSF55550">
    <property type="entry name" value="SH2 domain"/>
    <property type="match status" value="1"/>
</dbReference>
<dbReference type="InterPro" id="IPR036860">
    <property type="entry name" value="SH2_dom_sf"/>
</dbReference>
<feature type="coiled-coil region" evidence="2">
    <location>
        <begin position="129"/>
        <end position="160"/>
    </location>
</feature>
<evidence type="ECO:0000256" key="1">
    <source>
        <dbReference type="PROSITE-ProRule" id="PRU00191"/>
    </source>
</evidence>